<gene>
    <name evidence="9" type="ORF">ZIOFF_024285</name>
</gene>
<dbReference type="FunFam" id="3.10.120.10:FF:000002">
    <property type="entry name" value="Cytochrome b5 type B"/>
    <property type="match status" value="1"/>
</dbReference>
<dbReference type="PROSITE" id="PS50255">
    <property type="entry name" value="CYTOCHROME_B5_2"/>
    <property type="match status" value="1"/>
</dbReference>
<evidence type="ECO:0000256" key="3">
    <source>
        <dbReference type="ARBA" id="ARBA00022692"/>
    </source>
</evidence>
<dbReference type="GO" id="GO:0016020">
    <property type="term" value="C:membrane"/>
    <property type="evidence" value="ECO:0007669"/>
    <property type="project" value="UniProtKB-SubCell"/>
</dbReference>
<dbReference type="PANTHER" id="PTHR19359">
    <property type="entry name" value="CYTOCHROME B5"/>
    <property type="match status" value="1"/>
</dbReference>
<evidence type="ECO:0000256" key="2">
    <source>
        <dbReference type="ARBA" id="ARBA00022617"/>
    </source>
</evidence>
<keyword evidence="6" id="KW-0472">Membrane</keyword>
<dbReference type="GO" id="GO:0020037">
    <property type="term" value="F:heme binding"/>
    <property type="evidence" value="ECO:0007669"/>
    <property type="project" value="UniProtKB-UniRule"/>
</dbReference>
<dbReference type="SMART" id="SM01117">
    <property type="entry name" value="Cyt-b5"/>
    <property type="match status" value="1"/>
</dbReference>
<keyword evidence="10" id="KW-1185">Reference proteome</keyword>
<keyword evidence="3" id="KW-0812">Transmembrane</keyword>
<evidence type="ECO:0000313" key="9">
    <source>
        <dbReference type="EMBL" id="KAG6513948.1"/>
    </source>
</evidence>
<name>A0A8J5LIZ8_ZINOF</name>
<sequence>MGASRVFQLFQVAPHNTKRDAWLVINGRVLDVTRFLEDHPGGSEVLMESVGKDATAGFDAVGHSKAAAEIMAKYQVGVLQGFEDKHSALDAKEKSEGKVYEMTGRVIKEAPGRKRLWLIDLFVPSAVAVLAFWYRCSGSLAEV</sequence>
<evidence type="ECO:0000256" key="6">
    <source>
        <dbReference type="ARBA" id="ARBA00023136"/>
    </source>
</evidence>
<keyword evidence="4 7" id="KW-0479">Metal-binding</keyword>
<dbReference type="Proteomes" id="UP000734854">
    <property type="component" value="Unassembled WGS sequence"/>
</dbReference>
<keyword evidence="2 7" id="KW-0349">Heme</keyword>
<organism evidence="9 10">
    <name type="scientific">Zingiber officinale</name>
    <name type="common">Ginger</name>
    <name type="synonym">Amomum zingiber</name>
    <dbReference type="NCBI Taxonomy" id="94328"/>
    <lineage>
        <taxon>Eukaryota</taxon>
        <taxon>Viridiplantae</taxon>
        <taxon>Streptophyta</taxon>
        <taxon>Embryophyta</taxon>
        <taxon>Tracheophyta</taxon>
        <taxon>Spermatophyta</taxon>
        <taxon>Magnoliopsida</taxon>
        <taxon>Liliopsida</taxon>
        <taxon>Zingiberales</taxon>
        <taxon>Zingiberaceae</taxon>
        <taxon>Zingiber</taxon>
    </lineage>
</organism>
<protein>
    <recommendedName>
        <fullName evidence="8">Cytochrome b5 heme-binding domain-containing protein</fullName>
    </recommendedName>
</protein>
<evidence type="ECO:0000256" key="4">
    <source>
        <dbReference type="ARBA" id="ARBA00022723"/>
    </source>
</evidence>
<dbReference type="InterPro" id="IPR001199">
    <property type="entry name" value="Cyt_B5-like_heme/steroid-bd"/>
</dbReference>
<proteinExistence type="inferred from homology"/>
<dbReference type="EMBL" id="JACMSC010000007">
    <property type="protein sequence ID" value="KAG6513948.1"/>
    <property type="molecule type" value="Genomic_DNA"/>
</dbReference>
<dbReference type="AlphaFoldDB" id="A0A8J5LIZ8"/>
<comment type="similarity">
    <text evidence="7">Belongs to the cytochrome b5 family.</text>
</comment>
<reference evidence="9 10" key="1">
    <citation type="submission" date="2020-08" db="EMBL/GenBank/DDBJ databases">
        <title>Plant Genome Project.</title>
        <authorList>
            <person name="Zhang R.-G."/>
        </authorList>
    </citation>
    <scope>NUCLEOTIDE SEQUENCE [LARGE SCALE GENOMIC DNA]</scope>
    <source>
        <tissue evidence="9">Rhizome</tissue>
    </source>
</reference>
<evidence type="ECO:0000256" key="7">
    <source>
        <dbReference type="RuleBase" id="RU362121"/>
    </source>
</evidence>
<dbReference type="PANTHER" id="PTHR19359:SF14">
    <property type="entry name" value="CYTOCHROME B5 A"/>
    <property type="match status" value="1"/>
</dbReference>
<dbReference type="InterPro" id="IPR018506">
    <property type="entry name" value="Cyt_B5_heme-BS"/>
</dbReference>
<comment type="subcellular location">
    <subcellularLocation>
        <location evidence="1">Membrane</location>
    </subcellularLocation>
</comment>
<evidence type="ECO:0000256" key="1">
    <source>
        <dbReference type="ARBA" id="ARBA00004370"/>
    </source>
</evidence>
<keyword evidence="5 7" id="KW-0408">Iron</keyword>
<dbReference type="Pfam" id="PF00173">
    <property type="entry name" value="Cyt-b5"/>
    <property type="match status" value="1"/>
</dbReference>
<dbReference type="PROSITE" id="PS00191">
    <property type="entry name" value="CYTOCHROME_B5_1"/>
    <property type="match status" value="1"/>
</dbReference>
<feature type="domain" description="Cytochrome b5 heme-binding" evidence="8">
    <location>
        <begin position="4"/>
        <end position="80"/>
    </location>
</feature>
<evidence type="ECO:0000259" key="8">
    <source>
        <dbReference type="PROSITE" id="PS50255"/>
    </source>
</evidence>
<dbReference type="OrthoDB" id="260519at2759"/>
<comment type="caution">
    <text evidence="9">The sequence shown here is derived from an EMBL/GenBank/DDBJ whole genome shotgun (WGS) entry which is preliminary data.</text>
</comment>
<evidence type="ECO:0000313" key="10">
    <source>
        <dbReference type="Proteomes" id="UP000734854"/>
    </source>
</evidence>
<evidence type="ECO:0000256" key="5">
    <source>
        <dbReference type="ARBA" id="ARBA00023004"/>
    </source>
</evidence>
<dbReference type="InterPro" id="IPR050668">
    <property type="entry name" value="Cytochrome_b5"/>
</dbReference>
<dbReference type="GO" id="GO:0046872">
    <property type="term" value="F:metal ion binding"/>
    <property type="evidence" value="ECO:0007669"/>
    <property type="project" value="UniProtKB-UniRule"/>
</dbReference>
<accession>A0A8J5LIZ8</accession>